<feature type="region of interest" description="Disordered" evidence="1">
    <location>
        <begin position="277"/>
        <end position="301"/>
    </location>
</feature>
<evidence type="ECO:0000313" key="2">
    <source>
        <dbReference type="EMBL" id="TNV74417.1"/>
    </source>
</evidence>
<keyword evidence="3" id="KW-1185">Reference proteome</keyword>
<feature type="compositionally biased region" description="Polar residues" evidence="1">
    <location>
        <begin position="200"/>
        <end position="228"/>
    </location>
</feature>
<organism evidence="2 3">
    <name type="scientific">Halteria grandinella</name>
    <dbReference type="NCBI Taxonomy" id="5974"/>
    <lineage>
        <taxon>Eukaryota</taxon>
        <taxon>Sar</taxon>
        <taxon>Alveolata</taxon>
        <taxon>Ciliophora</taxon>
        <taxon>Intramacronucleata</taxon>
        <taxon>Spirotrichea</taxon>
        <taxon>Stichotrichia</taxon>
        <taxon>Sporadotrichida</taxon>
        <taxon>Halteriidae</taxon>
        <taxon>Halteria</taxon>
    </lineage>
</organism>
<feature type="region of interest" description="Disordered" evidence="1">
    <location>
        <begin position="200"/>
        <end position="229"/>
    </location>
</feature>
<name>A0A8J8SXG3_HALGN</name>
<evidence type="ECO:0000256" key="1">
    <source>
        <dbReference type="SAM" id="MobiDB-lite"/>
    </source>
</evidence>
<proteinExistence type="predicted"/>
<dbReference type="AlphaFoldDB" id="A0A8J8SXG3"/>
<reference evidence="2" key="1">
    <citation type="submission" date="2019-06" db="EMBL/GenBank/DDBJ databases">
        <authorList>
            <person name="Zheng W."/>
        </authorList>
    </citation>
    <scope>NUCLEOTIDE SEQUENCE</scope>
    <source>
        <strain evidence="2">QDHG01</strain>
    </source>
</reference>
<comment type="caution">
    <text evidence="2">The sequence shown here is derived from an EMBL/GenBank/DDBJ whole genome shotgun (WGS) entry which is preliminary data.</text>
</comment>
<gene>
    <name evidence="2" type="ORF">FGO68_gene13451</name>
</gene>
<sequence length="690" mass="78704">MRCLINNYFAKYIFEMNFREEEANEKKMMRLASQKAIDMKDPQVILQSVSEKADKFEYKRINVDDKELIRRKMRKLEEDATLLGPGRRPLRWFNGDKISEKLGLDMRRRIDLANKPHIVQHYEMQQDIEDNLTLKFTGKAGRSSAQAQMKDLVKKFDDAKRRITKLKLYGDLIKQGEAKQVAVTGGKDYKKIRRWQNRLTGEDSTQQLGGTLIPSTSYPSLLSGSPSKSMLKKDPSILMLEAAHNEGYNSHDGDQIGVIKEEHSEEQNLDSVLEKVNSQGELEEPFSPKTKKSNSPQRRKTLAKTATRLTFAGQPNVHVHVEEMGILSKSGSRPATRQSQVVPQNAGGLTVKNSHLKLPHRESFGAGVEFEYFDDDYDEDEGRFPPIPGGQNQSPQKRGRLSMLMKQKGSGSRSRRNVKAKVFSHLTSATKQEQRPPRPLKRPPVFPVPTKGSTLQPSEETEKYLKAPVFNRLQQKATTSYANYLTAQLTPLNARIRPDFGHSPSATSIHYKTGSQVLLSGSASASKMIVANKRDTSLDQLRVIQSRGKNVESDDEGAAQYNTEIIKKKLTNFDQSIQQDFTSLESRITRNIKRNQGEDDHQVRYHRIWFRPKKLIPADKDQRGEREALQPFVIGYFKEDVKYDVTPEERELYRAVLGSIKATPEDLFDKNFVMMEHPQIRPKAIIEALY</sequence>
<protein>
    <submittedName>
        <fullName evidence="2">Uncharacterized protein</fullName>
    </submittedName>
</protein>
<evidence type="ECO:0000313" key="3">
    <source>
        <dbReference type="Proteomes" id="UP000785679"/>
    </source>
</evidence>
<feature type="region of interest" description="Disordered" evidence="1">
    <location>
        <begin position="377"/>
        <end position="460"/>
    </location>
</feature>
<accession>A0A8J8SXG3</accession>
<dbReference type="Proteomes" id="UP000785679">
    <property type="component" value="Unassembled WGS sequence"/>
</dbReference>
<dbReference type="EMBL" id="RRYP01017032">
    <property type="protein sequence ID" value="TNV74417.1"/>
    <property type="molecule type" value="Genomic_DNA"/>
</dbReference>
<feature type="compositionally biased region" description="Basic residues" evidence="1">
    <location>
        <begin position="289"/>
        <end position="301"/>
    </location>
</feature>